<comment type="caution">
    <text evidence="1">The sequence shown here is derived from an EMBL/GenBank/DDBJ whole genome shotgun (WGS) entry which is preliminary data.</text>
</comment>
<organism evidence="1 2">
    <name type="scientific">Undibacterium luofuense</name>
    <dbReference type="NCBI Taxonomy" id="2828733"/>
    <lineage>
        <taxon>Bacteria</taxon>
        <taxon>Pseudomonadati</taxon>
        <taxon>Pseudomonadota</taxon>
        <taxon>Betaproteobacteria</taxon>
        <taxon>Burkholderiales</taxon>
        <taxon>Oxalobacteraceae</taxon>
        <taxon>Undibacterium</taxon>
    </lineage>
</organism>
<evidence type="ECO:0000313" key="1">
    <source>
        <dbReference type="EMBL" id="MBR7782592.1"/>
    </source>
</evidence>
<proteinExistence type="predicted"/>
<dbReference type="AlphaFoldDB" id="A0A941I5A8"/>
<gene>
    <name evidence="1" type="ORF">KDM89_10580</name>
</gene>
<accession>A0A941I5A8</accession>
<dbReference type="EMBL" id="JAGSPN010000007">
    <property type="protein sequence ID" value="MBR7782592.1"/>
    <property type="molecule type" value="Genomic_DNA"/>
</dbReference>
<name>A0A941I5A8_9BURK</name>
<protein>
    <submittedName>
        <fullName evidence="1">TetR family transcriptional regulator C-terminal domain-containing protein</fullName>
    </submittedName>
</protein>
<evidence type="ECO:0000313" key="2">
    <source>
        <dbReference type="Proteomes" id="UP000680067"/>
    </source>
</evidence>
<dbReference type="Proteomes" id="UP000680067">
    <property type="component" value="Unassembled WGS sequence"/>
</dbReference>
<sequence length="90" mass="10284">MEENCLVFRNVVGRRSGFGVERRFMEMVFQLVEQDLAKQNIAEDQRPMLARWLTVSIVGLMACWVDTTDAPAMAVLEQFMLSSSLLKISK</sequence>
<keyword evidence="2" id="KW-1185">Reference proteome</keyword>
<reference evidence="1" key="1">
    <citation type="submission" date="2021-04" db="EMBL/GenBank/DDBJ databases">
        <title>novel species isolated from subtropical streams in China.</title>
        <authorList>
            <person name="Lu H."/>
        </authorList>
    </citation>
    <scope>NUCLEOTIDE SEQUENCE</scope>
    <source>
        <strain evidence="1">LFS511W</strain>
    </source>
</reference>